<name>A0A1Q3EKE6_LENED</name>
<dbReference type="Gene3D" id="1.20.1280.50">
    <property type="match status" value="1"/>
</dbReference>
<reference evidence="4 5" key="2">
    <citation type="submission" date="2017-02" db="EMBL/GenBank/DDBJ databases">
        <title>A genome survey and senescence transcriptome analysis in Lentinula edodes.</title>
        <authorList>
            <person name="Sakamoto Y."/>
            <person name="Nakade K."/>
            <person name="Sato S."/>
            <person name="Yoshida Y."/>
            <person name="Miyazaki K."/>
            <person name="Natsume S."/>
            <person name="Konno N."/>
        </authorList>
    </citation>
    <scope>NUCLEOTIDE SEQUENCE [LARGE SCALE GENOMIC DNA]</scope>
    <source>
        <strain evidence="4 5">NBRC 111202</strain>
    </source>
</reference>
<organism evidence="4 5">
    <name type="scientific">Lentinula edodes</name>
    <name type="common">Shiitake mushroom</name>
    <name type="synonym">Lentinus edodes</name>
    <dbReference type="NCBI Taxonomy" id="5353"/>
    <lineage>
        <taxon>Eukaryota</taxon>
        <taxon>Fungi</taxon>
        <taxon>Dikarya</taxon>
        <taxon>Basidiomycota</taxon>
        <taxon>Agaricomycotina</taxon>
        <taxon>Agaricomycetes</taxon>
        <taxon>Agaricomycetidae</taxon>
        <taxon>Agaricales</taxon>
        <taxon>Marasmiineae</taxon>
        <taxon>Omphalotaceae</taxon>
        <taxon>Lentinula</taxon>
    </lineage>
</organism>
<dbReference type="Gene3D" id="3.80.10.10">
    <property type="entry name" value="Ribonuclease Inhibitor"/>
    <property type="match status" value="1"/>
</dbReference>
<dbReference type="SUPFAM" id="SSF52047">
    <property type="entry name" value="RNI-like"/>
    <property type="match status" value="1"/>
</dbReference>
<feature type="domain" description="SNARE-complex protein Syntaxin-18 N-terminal" evidence="2">
    <location>
        <begin position="507"/>
        <end position="565"/>
    </location>
</feature>
<evidence type="ECO:0008006" key="6">
    <source>
        <dbReference type="Google" id="ProtNLM"/>
    </source>
</evidence>
<dbReference type="InterPro" id="IPR006553">
    <property type="entry name" value="Leu-rich_rpt_Cys-con_subtyp"/>
</dbReference>
<evidence type="ECO:0000259" key="2">
    <source>
        <dbReference type="Pfam" id="PF10496"/>
    </source>
</evidence>
<dbReference type="InterPro" id="IPR019529">
    <property type="entry name" value="Syntaxin-18_N"/>
</dbReference>
<feature type="region of interest" description="Disordered" evidence="1">
    <location>
        <begin position="505"/>
        <end position="528"/>
    </location>
</feature>
<evidence type="ECO:0000313" key="4">
    <source>
        <dbReference type="EMBL" id="GAW07661.1"/>
    </source>
</evidence>
<sequence>MLSLDTGTDAEDEIRRLIVDHERSVADLQTEINSLMQGIRSIHLQIAKHEKEIWFLKGKITLARRLPPEILASIFEACILDRWTRAPLVVSQVCSEWRRAAQAPSIWSQIYINVDSLDPYKRTRLWLIKSQSVPIDITIDLRNYTGHVSETMSLLSSHRSRWRSFTLISLHLSPANDVLRRCTGIYPILRTLCVSIAEEFGTIGGVVEEDAGLSLGTAFNDSPYLRSYIINRNVLVGSDIPPNITNLSINLDGVITVSLSITTVLHIIAGLSTLEEFSISLARAQDTSFLPNRDAQHLITLPTLKALTLIGQPDLFALLQNIHTPSLQCLRLMSSSEPIPVSHQWSGLMLLQWLALGNTSLELLELRDVDVAQDVFISCLRSLTELRTLKLHDSEISDAVFESLHGDQGYCPHLSKVDLRWCSVVTGYALVNFVRDRSQMSARPIESITVINCSFVEDQDILDLAQFTVCRLVIDSNDYCRTAGCCENRRYRNRLMLRGFSIGMEQKKKHQPRSKHPQKQHDREREEASLGKEYIANAYTVLNSINKLTRLLSSIRKPYLNIDQRTRITHGQIYGSSPMNSATKSTSMLDKSSLVVPTISNKWKARKRSVQNMSQAKSTV</sequence>
<feature type="compositionally biased region" description="Basic and acidic residues" evidence="1">
    <location>
        <begin position="519"/>
        <end position="528"/>
    </location>
</feature>
<dbReference type="PANTHER" id="PTHR38926">
    <property type="entry name" value="F-BOX DOMAIN CONTAINING PROTEIN, EXPRESSED"/>
    <property type="match status" value="1"/>
</dbReference>
<evidence type="ECO:0000313" key="5">
    <source>
        <dbReference type="Proteomes" id="UP000188533"/>
    </source>
</evidence>
<dbReference type="InterPro" id="IPR001810">
    <property type="entry name" value="F-box_dom"/>
</dbReference>
<comment type="caution">
    <text evidence="4">The sequence shown here is derived from an EMBL/GenBank/DDBJ whole genome shotgun (WGS) entry which is preliminary data.</text>
</comment>
<evidence type="ECO:0000259" key="3">
    <source>
        <dbReference type="Pfam" id="PF12937"/>
    </source>
</evidence>
<dbReference type="SUPFAM" id="SSF81383">
    <property type="entry name" value="F-box domain"/>
    <property type="match status" value="1"/>
</dbReference>
<evidence type="ECO:0000256" key="1">
    <source>
        <dbReference type="SAM" id="MobiDB-lite"/>
    </source>
</evidence>
<keyword evidence="5" id="KW-1185">Reference proteome</keyword>
<protein>
    <recommendedName>
        <fullName evidence="6">F-box domain-containing protein</fullName>
    </recommendedName>
</protein>
<proteinExistence type="predicted"/>
<dbReference type="STRING" id="5353.A0A1Q3EKE6"/>
<dbReference type="SMART" id="SM00367">
    <property type="entry name" value="LRR_CC"/>
    <property type="match status" value="2"/>
</dbReference>
<reference evidence="4 5" key="1">
    <citation type="submission" date="2016-08" db="EMBL/GenBank/DDBJ databases">
        <authorList>
            <consortium name="Lentinula edodes genome sequencing consortium"/>
            <person name="Sakamoto Y."/>
            <person name="Nakade K."/>
            <person name="Sato S."/>
            <person name="Yoshida Y."/>
            <person name="Miyazaki K."/>
            <person name="Natsume S."/>
            <person name="Konno N."/>
        </authorList>
    </citation>
    <scope>NUCLEOTIDE SEQUENCE [LARGE SCALE GENOMIC DNA]</scope>
    <source>
        <strain evidence="4 5">NBRC 111202</strain>
    </source>
</reference>
<dbReference type="AlphaFoldDB" id="A0A1Q3EKE6"/>
<accession>A0A1Q3EKE6</accession>
<dbReference type="PANTHER" id="PTHR38926:SF5">
    <property type="entry name" value="F-BOX AND LEUCINE-RICH REPEAT PROTEIN 6"/>
    <property type="match status" value="1"/>
</dbReference>
<dbReference type="InterPro" id="IPR036047">
    <property type="entry name" value="F-box-like_dom_sf"/>
</dbReference>
<feature type="domain" description="F-box" evidence="3">
    <location>
        <begin position="65"/>
        <end position="112"/>
    </location>
</feature>
<dbReference type="InterPro" id="IPR032675">
    <property type="entry name" value="LRR_dom_sf"/>
</dbReference>
<feature type="compositionally biased region" description="Basic residues" evidence="1">
    <location>
        <begin position="507"/>
        <end position="518"/>
    </location>
</feature>
<gene>
    <name evidence="4" type="ORF">LENED_009669</name>
</gene>
<dbReference type="EMBL" id="BDGU01000482">
    <property type="protein sequence ID" value="GAW07661.1"/>
    <property type="molecule type" value="Genomic_DNA"/>
</dbReference>
<dbReference type="Pfam" id="PF10496">
    <property type="entry name" value="Syntaxin-18_N"/>
    <property type="match status" value="1"/>
</dbReference>
<dbReference type="Pfam" id="PF12937">
    <property type="entry name" value="F-box-like"/>
    <property type="match status" value="1"/>
</dbReference>
<dbReference type="Proteomes" id="UP000188533">
    <property type="component" value="Unassembled WGS sequence"/>
</dbReference>